<organism evidence="19">
    <name type="scientific">Calophya californica</name>
    <dbReference type="NCBI Taxonomy" id="2047826"/>
    <lineage>
        <taxon>Eukaryota</taxon>
        <taxon>Metazoa</taxon>
        <taxon>Ecdysozoa</taxon>
        <taxon>Arthropoda</taxon>
        <taxon>Hexapoda</taxon>
        <taxon>Insecta</taxon>
        <taxon>Pterygota</taxon>
        <taxon>Neoptera</taxon>
        <taxon>Paraneoptera</taxon>
        <taxon>Hemiptera</taxon>
        <taxon>Sternorrhyncha</taxon>
        <taxon>Psylloidea</taxon>
        <taxon>Calophyidae</taxon>
        <taxon>Calophya</taxon>
    </lineage>
</organism>
<name>A0A343LDP4_9HEMI</name>
<dbReference type="GO" id="GO:0031966">
    <property type="term" value="C:mitochondrial membrane"/>
    <property type="evidence" value="ECO:0007669"/>
    <property type="project" value="UniProtKB-SubCell"/>
</dbReference>
<evidence type="ECO:0000256" key="8">
    <source>
        <dbReference type="ARBA" id="ARBA00022692"/>
    </source>
</evidence>
<dbReference type="GO" id="GO:0042773">
    <property type="term" value="P:ATP synthesis coupled electron transport"/>
    <property type="evidence" value="ECO:0007669"/>
    <property type="project" value="InterPro"/>
</dbReference>
<dbReference type="GO" id="GO:0008137">
    <property type="term" value="F:NADH dehydrogenase (ubiquinone) activity"/>
    <property type="evidence" value="ECO:0007669"/>
    <property type="project" value="UniProtKB-UniRule"/>
</dbReference>
<evidence type="ECO:0000256" key="7">
    <source>
        <dbReference type="ARBA" id="ARBA00022660"/>
    </source>
</evidence>
<dbReference type="PANTHER" id="PTHR43507">
    <property type="entry name" value="NADH-UBIQUINONE OXIDOREDUCTASE CHAIN 4"/>
    <property type="match status" value="1"/>
</dbReference>
<evidence type="ECO:0000256" key="6">
    <source>
        <dbReference type="ARBA" id="ARBA00022448"/>
    </source>
</evidence>
<evidence type="ECO:0000256" key="1">
    <source>
        <dbReference type="ARBA" id="ARBA00003257"/>
    </source>
</evidence>
<comment type="similarity">
    <text evidence="3 17">Belongs to the complex I subunit 4 family.</text>
</comment>
<feature type="transmembrane region" description="Helical" evidence="17">
    <location>
        <begin position="7"/>
        <end position="33"/>
    </location>
</feature>
<comment type="subcellular location">
    <subcellularLocation>
        <location evidence="2 17">Mitochondrion membrane</location>
        <topology evidence="2 17">Multi-pass membrane protein</topology>
    </subcellularLocation>
</comment>
<evidence type="ECO:0000259" key="18">
    <source>
        <dbReference type="Pfam" id="PF00361"/>
    </source>
</evidence>
<dbReference type="InterPro" id="IPR003918">
    <property type="entry name" value="NADH_UbQ_OxRdtase"/>
</dbReference>
<accession>A0A343LDP4</accession>
<feature type="transmembrane region" description="Helical" evidence="17">
    <location>
        <begin position="351"/>
        <end position="372"/>
    </location>
</feature>
<dbReference type="EC" id="7.1.1.2" evidence="4 17"/>
<keyword evidence="7 17" id="KW-0679">Respiratory chain</keyword>
<evidence type="ECO:0000256" key="17">
    <source>
        <dbReference type="RuleBase" id="RU003297"/>
    </source>
</evidence>
<feature type="transmembrane region" description="Helical" evidence="17">
    <location>
        <begin position="45"/>
        <end position="64"/>
    </location>
</feature>
<evidence type="ECO:0000256" key="9">
    <source>
        <dbReference type="ARBA" id="ARBA00022967"/>
    </source>
</evidence>
<evidence type="ECO:0000256" key="14">
    <source>
        <dbReference type="ARBA" id="ARBA00023128"/>
    </source>
</evidence>
<evidence type="ECO:0000256" key="12">
    <source>
        <dbReference type="ARBA" id="ARBA00023027"/>
    </source>
</evidence>
<evidence type="ECO:0000256" key="5">
    <source>
        <dbReference type="ARBA" id="ARBA00021006"/>
    </source>
</evidence>
<evidence type="ECO:0000256" key="10">
    <source>
        <dbReference type="ARBA" id="ARBA00022982"/>
    </source>
</evidence>
<feature type="transmembrane region" description="Helical" evidence="17">
    <location>
        <begin position="243"/>
        <end position="261"/>
    </location>
</feature>
<keyword evidence="10 17" id="KW-0249">Electron transport</keyword>
<feature type="transmembrane region" description="Helical" evidence="17">
    <location>
        <begin position="149"/>
        <end position="174"/>
    </location>
</feature>
<keyword evidence="8 17" id="KW-0812">Transmembrane</keyword>
<evidence type="ECO:0000256" key="3">
    <source>
        <dbReference type="ARBA" id="ARBA00009025"/>
    </source>
</evidence>
<keyword evidence="6 17" id="KW-0813">Transport</keyword>
<dbReference type="EMBL" id="MF431590">
    <property type="protein sequence ID" value="ATN42469.1"/>
    <property type="molecule type" value="Genomic_DNA"/>
</dbReference>
<keyword evidence="14 17" id="KW-0496">Mitochondrion</keyword>
<feature type="domain" description="NADH:quinone oxidoreductase/Mrp antiporter transmembrane" evidence="18">
    <location>
        <begin position="88"/>
        <end position="358"/>
    </location>
</feature>
<proteinExistence type="inferred from homology"/>
<dbReference type="GO" id="GO:0015990">
    <property type="term" value="P:electron transport coupled proton transport"/>
    <property type="evidence" value="ECO:0007669"/>
    <property type="project" value="TreeGrafter"/>
</dbReference>
<dbReference type="GO" id="GO:0048039">
    <property type="term" value="F:ubiquinone binding"/>
    <property type="evidence" value="ECO:0007669"/>
    <property type="project" value="TreeGrafter"/>
</dbReference>
<feature type="transmembrane region" description="Helical" evidence="17">
    <location>
        <begin position="121"/>
        <end position="143"/>
    </location>
</feature>
<protein>
    <recommendedName>
        <fullName evidence="5 17">NADH-ubiquinone oxidoreductase chain 4</fullName>
        <ecNumber evidence="4 17">7.1.1.2</ecNumber>
    </recommendedName>
</protein>
<evidence type="ECO:0000256" key="11">
    <source>
        <dbReference type="ARBA" id="ARBA00022989"/>
    </source>
</evidence>
<reference evidence="19" key="1">
    <citation type="submission" date="2017-07" db="EMBL/GenBank/DDBJ databases">
        <authorList>
            <person name="Sun Z.S."/>
            <person name="Albrecht U."/>
            <person name="Echele G."/>
            <person name="Lee C.C."/>
        </authorList>
    </citation>
    <scope>NUCLEOTIDE SEQUENCE</scope>
</reference>
<geneLocation type="mitochondrion" evidence="19"/>
<keyword evidence="15 17" id="KW-0472">Membrane</keyword>
<keyword evidence="11 17" id="KW-1133">Transmembrane helix</keyword>
<feature type="transmembrane region" description="Helical" evidence="17">
    <location>
        <begin position="94"/>
        <end position="114"/>
    </location>
</feature>
<evidence type="ECO:0000256" key="16">
    <source>
        <dbReference type="ARBA" id="ARBA00049551"/>
    </source>
</evidence>
<comment type="catalytic activity">
    <reaction evidence="16 17">
        <text>a ubiquinone + NADH + 5 H(+)(in) = a ubiquinol + NAD(+) + 4 H(+)(out)</text>
        <dbReference type="Rhea" id="RHEA:29091"/>
        <dbReference type="Rhea" id="RHEA-COMP:9565"/>
        <dbReference type="Rhea" id="RHEA-COMP:9566"/>
        <dbReference type="ChEBI" id="CHEBI:15378"/>
        <dbReference type="ChEBI" id="CHEBI:16389"/>
        <dbReference type="ChEBI" id="CHEBI:17976"/>
        <dbReference type="ChEBI" id="CHEBI:57540"/>
        <dbReference type="ChEBI" id="CHEBI:57945"/>
        <dbReference type="EC" id="7.1.1.2"/>
    </reaction>
</comment>
<dbReference type="Pfam" id="PF00361">
    <property type="entry name" value="Proton_antipo_M"/>
    <property type="match status" value="1"/>
</dbReference>
<comment type="function">
    <text evidence="1">Core subunit of the mitochondrial membrane respiratory chain NADH dehydrogenase (Complex I) that is believed to belong to the minimal assembly required for catalysis. Complex I functions in the transfer of electrons from NADH to the respiratory chain. The immediate electron acceptor for the enzyme is believed to be ubiquinone.</text>
</comment>
<evidence type="ECO:0000256" key="4">
    <source>
        <dbReference type="ARBA" id="ARBA00012944"/>
    </source>
</evidence>
<feature type="transmembrane region" description="Helical" evidence="17">
    <location>
        <begin position="181"/>
        <end position="202"/>
    </location>
</feature>
<evidence type="ECO:0000256" key="13">
    <source>
        <dbReference type="ARBA" id="ARBA00023075"/>
    </source>
</evidence>
<keyword evidence="9" id="KW-1278">Translocase</keyword>
<evidence type="ECO:0000256" key="2">
    <source>
        <dbReference type="ARBA" id="ARBA00004225"/>
    </source>
</evidence>
<evidence type="ECO:0000256" key="15">
    <source>
        <dbReference type="ARBA" id="ARBA00023136"/>
    </source>
</evidence>
<dbReference type="AlphaFoldDB" id="A0A343LDP4"/>
<feature type="transmembrane region" description="Helical" evidence="17">
    <location>
        <begin position="392"/>
        <end position="412"/>
    </location>
</feature>
<dbReference type="InterPro" id="IPR001750">
    <property type="entry name" value="ND/Mrp_TM"/>
</dbReference>
<keyword evidence="13 17" id="KW-0830">Ubiquinone</keyword>
<comment type="function">
    <text evidence="17">Core subunit of the mitochondrial membrane respiratory chain NADH dehydrogenase (Complex I) which catalyzes electron transfer from NADH through the respiratory chain, using ubiquinone as an electron acceptor. Essential for the catalytic activity and assembly of complex I.</text>
</comment>
<gene>
    <name evidence="19" type="primary">nad4</name>
</gene>
<feature type="transmembrane region" description="Helical" evidence="17">
    <location>
        <begin position="71"/>
        <end position="88"/>
    </location>
</feature>
<dbReference type="GO" id="GO:0003954">
    <property type="term" value="F:NADH dehydrogenase activity"/>
    <property type="evidence" value="ECO:0007669"/>
    <property type="project" value="TreeGrafter"/>
</dbReference>
<dbReference type="PANTHER" id="PTHR43507:SF20">
    <property type="entry name" value="NADH-UBIQUINONE OXIDOREDUCTASE CHAIN 4"/>
    <property type="match status" value="1"/>
</dbReference>
<feature type="transmembrane region" description="Helical" evidence="17">
    <location>
        <begin position="267"/>
        <end position="288"/>
    </location>
</feature>
<feature type="transmembrane region" description="Helical" evidence="17">
    <location>
        <begin position="214"/>
        <end position="236"/>
    </location>
</feature>
<evidence type="ECO:0000313" key="19">
    <source>
        <dbReference type="EMBL" id="ATN42469.1"/>
    </source>
</evidence>
<dbReference type="PRINTS" id="PR01437">
    <property type="entry name" value="NUOXDRDTASE4"/>
</dbReference>
<feature type="transmembrane region" description="Helical" evidence="17">
    <location>
        <begin position="300"/>
        <end position="319"/>
    </location>
</feature>
<sequence>MLEIFFSFFFVVVFMNWNIFIYSLIFWFIYLIMNFNLMGDYSMKMILILLSIWIVSLMMITVDYKNKKNDLFIIISFMFISLMISFYSESLLGFYLGFEMSIIPILLIIFGWGYQPDRLEAGFYLILYTMFFSLPLLVGIFYLEKNFSVNFFFFLSVVMAFLAKFPMFFFHLWLPRAHVEAPVYGSMILAGVMLKLGGYGLYKVSMKLGDLIYYYSNFILLFSFLGGMYLSFLCFLQSDIKVLIAYSSVVHMSIIISGMLTMSEIGLIGGIIMMVGHGLCSSGLFYILGAMYDSTHTRSFYLNKGLMNIIPVGGMWWFLFCAGNLSFPPCLNLAGEILLFSSILTYFKKMFLFIILFSVFSSMYSIYLFSYSQHGQVLNTFSFKLFNLNESFILFLHWVPLNIILLDLSFVMV</sequence>
<keyword evidence="12 17" id="KW-0520">NAD</keyword>